<dbReference type="KEGG" id="salm:D0Y50_11135"/>
<accession>A0A346NMV5</accession>
<dbReference type="InterPro" id="IPR052556">
    <property type="entry name" value="PolySynth_Transporter"/>
</dbReference>
<evidence type="ECO:0008006" key="8">
    <source>
        <dbReference type="Google" id="ProtNLM"/>
    </source>
</evidence>
<organism evidence="6 7">
    <name type="scientific">Salinimonas sediminis</name>
    <dbReference type="NCBI Taxonomy" id="2303538"/>
    <lineage>
        <taxon>Bacteria</taxon>
        <taxon>Pseudomonadati</taxon>
        <taxon>Pseudomonadota</taxon>
        <taxon>Gammaproteobacteria</taxon>
        <taxon>Alteromonadales</taxon>
        <taxon>Alteromonadaceae</taxon>
        <taxon>Alteromonas/Salinimonas group</taxon>
        <taxon>Salinimonas</taxon>
    </lineage>
</organism>
<dbReference type="OrthoDB" id="103403at2"/>
<feature type="transmembrane region" description="Helical" evidence="5">
    <location>
        <begin position="382"/>
        <end position="403"/>
    </location>
</feature>
<feature type="transmembrane region" description="Helical" evidence="5">
    <location>
        <begin position="293"/>
        <end position="318"/>
    </location>
</feature>
<feature type="transmembrane region" description="Helical" evidence="5">
    <location>
        <begin position="41"/>
        <end position="62"/>
    </location>
</feature>
<feature type="transmembrane region" description="Helical" evidence="5">
    <location>
        <begin position="74"/>
        <end position="95"/>
    </location>
</feature>
<sequence length="444" mass="50374">MSKLKKIFLFSVDNLSSIAFGIISTVFIARTYGPENMGHLSYVQSVVSVFSFLFILGMDNIIMKEFVKTKQVNSLLASVILIRFLGFIVFIGLVYLVGHASDTPDNLLLPLIIAAASASFFGKSTSLRLYFQALENPKYLSIATMLSRFIAVIFIFVVLFLDLDFIYACQYLLVYSLSSQLILVTAYLRTTGCSMSYSLNIVEIKNRVRFLLRESYLLIISSALLPLFMYMDMIIIEHFLSAQDVGIYSAAVRLVSQVAFVGHILVFSYFKNITDEIFAGDVYGYYLNNIVRLLLYVGISGSILTYFLADIIILNFFGDAYVESVLILKILIWKSVFVYLGALFSRVLILKGLQSVELIKTLLTAAFSISFSIFFIQKYGLIIIPIISVSAYFLADFLAYVIFKETRFMFVTVLKQIFLIFFHPFSSVRNSVFFLKDKRVPDEN</sequence>
<evidence type="ECO:0000256" key="4">
    <source>
        <dbReference type="ARBA" id="ARBA00023136"/>
    </source>
</evidence>
<feature type="transmembrane region" description="Helical" evidence="5">
    <location>
        <begin position="358"/>
        <end position="376"/>
    </location>
</feature>
<evidence type="ECO:0000256" key="5">
    <source>
        <dbReference type="SAM" id="Phobius"/>
    </source>
</evidence>
<protein>
    <recommendedName>
        <fullName evidence="8">Polysaccharide biosynthesis protein</fullName>
    </recommendedName>
</protein>
<evidence type="ECO:0000313" key="7">
    <source>
        <dbReference type="Proteomes" id="UP000262073"/>
    </source>
</evidence>
<dbReference type="Pfam" id="PF01943">
    <property type="entry name" value="Polysacc_synt"/>
    <property type="match status" value="1"/>
</dbReference>
<feature type="transmembrane region" description="Helical" evidence="5">
    <location>
        <begin position="107"/>
        <end position="127"/>
    </location>
</feature>
<dbReference type="GO" id="GO:0016020">
    <property type="term" value="C:membrane"/>
    <property type="evidence" value="ECO:0007669"/>
    <property type="project" value="UniProtKB-SubCell"/>
</dbReference>
<dbReference type="PANTHER" id="PTHR43424:SF1">
    <property type="entry name" value="LOCUS PUTATIVE PROTEIN 1-RELATED"/>
    <property type="match status" value="1"/>
</dbReference>
<evidence type="ECO:0000256" key="1">
    <source>
        <dbReference type="ARBA" id="ARBA00004141"/>
    </source>
</evidence>
<reference evidence="6 7" key="1">
    <citation type="submission" date="2018-08" db="EMBL/GenBank/DDBJ databases">
        <title>Salinimonas sediminis sp. nov., a piezophilic bacterium isolated from a deep-sea sediment sample from the New Britain Trench.</title>
        <authorList>
            <person name="Cao J."/>
        </authorList>
    </citation>
    <scope>NUCLEOTIDE SEQUENCE [LARGE SCALE GENOMIC DNA]</scope>
    <source>
        <strain evidence="6 7">N102</strain>
    </source>
</reference>
<evidence type="ECO:0000256" key="3">
    <source>
        <dbReference type="ARBA" id="ARBA00022989"/>
    </source>
</evidence>
<feature type="transmembrane region" description="Helical" evidence="5">
    <location>
        <begin position="330"/>
        <end position="349"/>
    </location>
</feature>
<evidence type="ECO:0000256" key="2">
    <source>
        <dbReference type="ARBA" id="ARBA00022692"/>
    </source>
</evidence>
<evidence type="ECO:0000313" key="6">
    <source>
        <dbReference type="EMBL" id="AXR06862.1"/>
    </source>
</evidence>
<keyword evidence="2 5" id="KW-0812">Transmembrane</keyword>
<feature type="transmembrane region" description="Helical" evidence="5">
    <location>
        <begin position="215"/>
        <end position="235"/>
    </location>
</feature>
<feature type="transmembrane region" description="Helical" evidence="5">
    <location>
        <begin position="139"/>
        <end position="159"/>
    </location>
</feature>
<feature type="transmembrane region" description="Helical" evidence="5">
    <location>
        <begin position="7"/>
        <end position="29"/>
    </location>
</feature>
<dbReference type="RefSeq" id="WP_117317006.1">
    <property type="nucleotide sequence ID" value="NZ_CP031769.1"/>
</dbReference>
<keyword evidence="4 5" id="KW-0472">Membrane</keyword>
<proteinExistence type="predicted"/>
<comment type="subcellular location">
    <subcellularLocation>
        <location evidence="1">Membrane</location>
        <topology evidence="1">Multi-pass membrane protein</topology>
    </subcellularLocation>
</comment>
<name>A0A346NMV5_9ALTE</name>
<gene>
    <name evidence="6" type="ORF">D0Y50_11135</name>
</gene>
<feature type="transmembrane region" description="Helical" evidence="5">
    <location>
        <begin position="165"/>
        <end position="188"/>
    </location>
</feature>
<keyword evidence="3 5" id="KW-1133">Transmembrane helix</keyword>
<dbReference type="EMBL" id="CP031769">
    <property type="protein sequence ID" value="AXR06862.1"/>
    <property type="molecule type" value="Genomic_DNA"/>
</dbReference>
<feature type="transmembrane region" description="Helical" evidence="5">
    <location>
        <begin position="247"/>
        <end position="270"/>
    </location>
</feature>
<dbReference type="AlphaFoldDB" id="A0A346NMV5"/>
<keyword evidence="7" id="KW-1185">Reference proteome</keyword>
<dbReference type="Proteomes" id="UP000262073">
    <property type="component" value="Chromosome"/>
</dbReference>
<dbReference type="PANTHER" id="PTHR43424">
    <property type="entry name" value="LOCUS PUTATIVE PROTEIN 1-RELATED"/>
    <property type="match status" value="1"/>
</dbReference>
<dbReference type="InterPro" id="IPR002797">
    <property type="entry name" value="Polysacc_synth"/>
</dbReference>